<dbReference type="Proteomes" id="UP000183952">
    <property type="component" value="Unassembled WGS sequence"/>
</dbReference>
<dbReference type="InterPro" id="IPR053735">
    <property type="entry name" value="Type_III_TA_endoRNase"/>
</dbReference>
<protein>
    <submittedName>
        <fullName evidence="1">Protein AbiQ</fullName>
    </submittedName>
</protein>
<dbReference type="GO" id="GO:0004521">
    <property type="term" value="F:RNA endonuclease activity"/>
    <property type="evidence" value="ECO:0007669"/>
    <property type="project" value="InterPro"/>
</dbReference>
<accession>A0A1M6MX71</accession>
<dbReference type="OrthoDB" id="1655812at2"/>
<dbReference type="GO" id="GO:0003723">
    <property type="term" value="F:RNA binding"/>
    <property type="evidence" value="ECO:0007669"/>
    <property type="project" value="InterPro"/>
</dbReference>
<dbReference type="Pfam" id="PF13958">
    <property type="entry name" value="ToxN_toxin"/>
    <property type="match status" value="1"/>
</dbReference>
<reference evidence="1 2" key="1">
    <citation type="submission" date="2016-11" db="EMBL/GenBank/DDBJ databases">
        <authorList>
            <person name="Jaros S."/>
            <person name="Januszkiewicz K."/>
            <person name="Wedrychowicz H."/>
        </authorList>
    </citation>
    <scope>NUCLEOTIDE SEQUENCE [LARGE SCALE GENOMIC DNA]</scope>
    <source>
        <strain evidence="1 2">DSM 3090</strain>
    </source>
</reference>
<dbReference type="EMBL" id="FRAD01000008">
    <property type="protein sequence ID" value="SHJ88036.1"/>
    <property type="molecule type" value="Genomic_DNA"/>
</dbReference>
<evidence type="ECO:0000313" key="1">
    <source>
        <dbReference type="EMBL" id="SHJ88036.1"/>
    </source>
</evidence>
<proteinExistence type="predicted"/>
<name>A0A1M6MX71_9CLOT</name>
<dbReference type="Gene3D" id="3.10.129.130">
    <property type="match status" value="1"/>
</dbReference>
<gene>
    <name evidence="1" type="ORF">SAMN02745248_01212</name>
</gene>
<evidence type="ECO:0000313" key="2">
    <source>
        <dbReference type="Proteomes" id="UP000183952"/>
    </source>
</evidence>
<dbReference type="AlphaFoldDB" id="A0A1M6MX71"/>
<keyword evidence="2" id="KW-1185">Reference proteome</keyword>
<sequence>MKWYTVEENFLNWLRSYECRIPNTDYGQDKLKPFFGALFETDTLVYISQVSHAKQRHNNIKENMDFIKLYDDKKLLAVVNLNYMFPVLKSKLVEIKYNNIKNLRTFKNEKECSNYIVLLKKEMKELNKKDIGEKAKKLYDLKNNYPDNDISKRCFDFKGMERKCQNYVQEKE</sequence>
<dbReference type="RefSeq" id="WP_072903224.1">
    <property type="nucleotide sequence ID" value="NZ_FRAD01000008.1"/>
</dbReference>
<organism evidence="1 2">
    <name type="scientific">Hathewaya proteolytica DSM 3090</name>
    <dbReference type="NCBI Taxonomy" id="1121331"/>
    <lineage>
        <taxon>Bacteria</taxon>
        <taxon>Bacillati</taxon>
        <taxon>Bacillota</taxon>
        <taxon>Clostridia</taxon>
        <taxon>Eubacteriales</taxon>
        <taxon>Clostridiaceae</taxon>
        <taxon>Hathewaya</taxon>
    </lineage>
</organism>
<dbReference type="InterPro" id="IPR025911">
    <property type="entry name" value="ToxN/AbiQ_toxin"/>
</dbReference>